<evidence type="ECO:0000256" key="3">
    <source>
        <dbReference type="ARBA" id="ARBA00022705"/>
    </source>
</evidence>
<dbReference type="Pfam" id="PF04042">
    <property type="entry name" value="DNA_pol_E_B"/>
    <property type="match status" value="1"/>
</dbReference>
<reference evidence="11 12" key="1">
    <citation type="journal article" date="2007" name="Science">
        <title>Sea anemone genome reveals ancestral eumetazoan gene repertoire and genomic organization.</title>
        <authorList>
            <person name="Putnam N.H."/>
            <person name="Srivastava M."/>
            <person name="Hellsten U."/>
            <person name="Dirks B."/>
            <person name="Chapman J."/>
            <person name="Salamov A."/>
            <person name="Terry A."/>
            <person name="Shapiro H."/>
            <person name="Lindquist E."/>
            <person name="Kapitonov V.V."/>
            <person name="Jurka J."/>
            <person name="Genikhovich G."/>
            <person name="Grigoriev I.V."/>
            <person name="Lucas S.M."/>
            <person name="Steele R.E."/>
            <person name="Finnerty J.R."/>
            <person name="Technau U."/>
            <person name="Martindale M.Q."/>
            <person name="Rokhsar D.S."/>
        </authorList>
    </citation>
    <scope>NUCLEOTIDE SEQUENCE [LARGE SCALE GENOMIC DNA]</scope>
    <source>
        <strain evidence="12">CH2 X CH6</strain>
    </source>
</reference>
<dbReference type="eggNOG" id="KOG3818">
    <property type="taxonomic scope" value="Eukaryota"/>
</dbReference>
<evidence type="ECO:0000313" key="11">
    <source>
        <dbReference type="EMBL" id="EDO40154.1"/>
    </source>
</evidence>
<comment type="similarity">
    <text evidence="2 8">Belongs to the DNA polymerase epsilon subunit B family.</text>
</comment>
<evidence type="ECO:0000256" key="7">
    <source>
        <dbReference type="ARBA" id="ARBA00063156"/>
    </source>
</evidence>
<feature type="domain" description="DNA polymerase alpha/delta/epsilon subunit B" evidence="9">
    <location>
        <begin position="284"/>
        <end position="485"/>
    </location>
</feature>
<evidence type="ECO:0000259" key="9">
    <source>
        <dbReference type="Pfam" id="PF04042"/>
    </source>
</evidence>
<dbReference type="InParanoid" id="A7S7Y2"/>
<evidence type="ECO:0000256" key="6">
    <source>
        <dbReference type="ARBA" id="ARBA00054225"/>
    </source>
</evidence>
<dbReference type="GO" id="GO:0006261">
    <property type="term" value="P:DNA-templated DNA replication"/>
    <property type="evidence" value="ECO:0000318"/>
    <property type="project" value="GO_Central"/>
</dbReference>
<comment type="function">
    <text evidence="6">Accessory component of the DNA polymerase epsilon complex. Participates in DNA repair and in chromosomal DNA replication.</text>
</comment>
<evidence type="ECO:0000256" key="1">
    <source>
        <dbReference type="ARBA" id="ARBA00004123"/>
    </source>
</evidence>
<dbReference type="GO" id="GO:0042276">
    <property type="term" value="P:error-prone translesion synthesis"/>
    <property type="evidence" value="ECO:0000318"/>
    <property type="project" value="GO_Central"/>
</dbReference>
<dbReference type="STRING" id="45351.A7S7Y2"/>
<dbReference type="FunCoup" id="A7S7Y2">
    <property type="interactions" value="476"/>
</dbReference>
<dbReference type="AlphaFoldDB" id="A7S7Y2"/>
<dbReference type="Gene3D" id="3.60.21.50">
    <property type="match status" value="1"/>
</dbReference>
<dbReference type="PANTHER" id="PTHR12708:SF0">
    <property type="entry name" value="DNA POLYMERASE EPSILON SUBUNIT 2"/>
    <property type="match status" value="1"/>
</dbReference>
<dbReference type="EMBL" id="DS469595">
    <property type="protein sequence ID" value="EDO40154.1"/>
    <property type="molecule type" value="Genomic_DNA"/>
</dbReference>
<dbReference type="PANTHER" id="PTHR12708">
    <property type="entry name" value="DNA POLYMERASE EPSILON SUBUNIT B"/>
    <property type="match status" value="1"/>
</dbReference>
<evidence type="ECO:0000259" key="10">
    <source>
        <dbReference type="Pfam" id="PF12213"/>
    </source>
</evidence>
<evidence type="ECO:0000313" key="12">
    <source>
        <dbReference type="Proteomes" id="UP000001593"/>
    </source>
</evidence>
<dbReference type="InterPro" id="IPR016266">
    <property type="entry name" value="POLE2"/>
</dbReference>
<sequence>MADPLRKKVLSTFRLNGLSLQSDATKYLRDVLVPLSEPEIEDWLEKIVETVQKQPLSSTLVDREVVETAVQECSRDPSEDSDKAFCIIDAFDVPTFAFNSERKKFFPVSGRSALHPNAEVKSELYKERYTVIQQRTIRHELFSNVGDLEAVKQNQTSDKFDLKTVEYLLGSTGSLGNVIVLGMLTQIKEGKFYLEDPTGAVELDITEVKFHTGLYTENCFVLAEGNYDDEIFHVTAIGFPPAEPSKVTRAQFGNINFFGGPSTSCAKASSKLKEMERENKDAMFVIMSDVHLDQPRVMEKLRTLLTGYSTMPPSLFILCGNFNSQPYGPDQYKILKESLQVFASMVAEFPSLVEQSRFLFIPGPQDPGPGNILPRPPIPESLRQVVTTKIPNATFASNPCRIQYCTQEVVIFREDLTNKMCRNSLHLPSDMKDIPNQLLKTLLAQAHLCPLPLHVRPVYWGYDASLRVYPIPDLLILADKYDPYTCSALDCQSTNPGSFPRSDFMFKVYWPSSKEVEDCKISD</sequence>
<keyword evidence="5 8" id="KW-0539">Nucleus</keyword>
<dbReference type="InterPro" id="IPR024639">
    <property type="entry name" value="DNA_pol_e_bsu_N"/>
</dbReference>
<dbReference type="HOGENOM" id="CLU_010628_2_0_1"/>
<comment type="subcellular location">
    <subcellularLocation>
        <location evidence="1 8">Nucleus</location>
    </subcellularLocation>
</comment>
<dbReference type="PIRSF" id="PIRSF000799">
    <property type="entry name" value="DNA_pol_eps_2"/>
    <property type="match status" value="1"/>
</dbReference>
<gene>
    <name evidence="11" type="ORF">NEMVEDRAFT_v1g108175</name>
</gene>
<dbReference type="PhylomeDB" id="A7S7Y2"/>
<evidence type="ECO:0000256" key="5">
    <source>
        <dbReference type="ARBA" id="ARBA00023242"/>
    </source>
</evidence>
<keyword evidence="4 8" id="KW-0238">DNA-binding</keyword>
<dbReference type="Gene3D" id="1.10.8.60">
    <property type="match status" value="1"/>
</dbReference>
<evidence type="ECO:0000256" key="4">
    <source>
        <dbReference type="ARBA" id="ARBA00023125"/>
    </source>
</evidence>
<dbReference type="FunFam" id="1.10.8.60:FF:000053">
    <property type="entry name" value="DNA polymerase epsilon subunit"/>
    <property type="match status" value="1"/>
</dbReference>
<proteinExistence type="inferred from homology"/>
<organism evidence="11 12">
    <name type="scientific">Nematostella vectensis</name>
    <name type="common">Starlet sea anemone</name>
    <dbReference type="NCBI Taxonomy" id="45351"/>
    <lineage>
        <taxon>Eukaryota</taxon>
        <taxon>Metazoa</taxon>
        <taxon>Cnidaria</taxon>
        <taxon>Anthozoa</taxon>
        <taxon>Hexacorallia</taxon>
        <taxon>Actiniaria</taxon>
        <taxon>Edwardsiidae</taxon>
        <taxon>Nematostella</taxon>
    </lineage>
</organism>
<keyword evidence="3 8" id="KW-0235">DNA replication</keyword>
<dbReference type="Proteomes" id="UP000001593">
    <property type="component" value="Unassembled WGS sequence"/>
</dbReference>
<feature type="domain" description="DNA polymerase epsilon subunit B N-terminal" evidence="10">
    <location>
        <begin position="2"/>
        <end position="73"/>
    </location>
</feature>
<protein>
    <recommendedName>
        <fullName evidence="8">DNA polymerase epsilon subunit</fullName>
    </recommendedName>
    <alternativeName>
        <fullName evidence="8">DNA polymerase II subunit 2</fullName>
    </alternativeName>
</protein>
<evidence type="ECO:0000256" key="8">
    <source>
        <dbReference type="PIRNR" id="PIRNR000799"/>
    </source>
</evidence>
<accession>A7S7Y2</accession>
<evidence type="ECO:0000256" key="2">
    <source>
        <dbReference type="ARBA" id="ARBA00009560"/>
    </source>
</evidence>
<dbReference type="FunFam" id="3.60.21.50:FF:000007">
    <property type="entry name" value="DNA polymerase epsilon subunit"/>
    <property type="match status" value="1"/>
</dbReference>
<dbReference type="GO" id="GO:0008622">
    <property type="term" value="C:epsilon DNA polymerase complex"/>
    <property type="evidence" value="ECO:0000318"/>
    <property type="project" value="GO_Central"/>
</dbReference>
<comment type="subunit">
    <text evidence="7">Component of the DNA polymerase epsilon complex consisting of four subunits: the catalytic subunit POLE and the accessory subunits POLE2, POLE3 and POLE4.</text>
</comment>
<keyword evidence="12" id="KW-1185">Reference proteome</keyword>
<dbReference type="GO" id="GO:0003677">
    <property type="term" value="F:DNA binding"/>
    <property type="evidence" value="ECO:0007669"/>
    <property type="project" value="UniProtKB-UniRule"/>
</dbReference>
<name>A7S7Y2_NEMVE</name>
<dbReference type="OMA" id="FFCEGCF"/>
<dbReference type="OrthoDB" id="10254730at2759"/>
<dbReference type="Pfam" id="PF12213">
    <property type="entry name" value="Dpoe2NT"/>
    <property type="match status" value="1"/>
</dbReference>
<dbReference type="InterPro" id="IPR007185">
    <property type="entry name" value="DNA_pol_a/d/e_bsu"/>
</dbReference>
<dbReference type="KEGG" id="nve:5511854"/>